<feature type="transmembrane region" description="Helical" evidence="7">
    <location>
        <begin position="12"/>
        <end position="33"/>
    </location>
</feature>
<evidence type="ECO:0000256" key="4">
    <source>
        <dbReference type="ARBA" id="ARBA00029447"/>
    </source>
</evidence>
<keyword evidence="2" id="KW-0997">Cell inner membrane</keyword>
<dbReference type="SUPFAM" id="SSF58104">
    <property type="entry name" value="Methyl-accepting chemotaxis protein (MCP) signaling domain"/>
    <property type="match status" value="1"/>
</dbReference>
<comment type="similarity">
    <text evidence="4">Belongs to the methyl-accepting chemotaxis (MCP) protein family.</text>
</comment>
<dbReference type="EMBL" id="BSPQ01000016">
    <property type="protein sequence ID" value="GLS91838.1"/>
    <property type="molecule type" value="Genomic_DNA"/>
</dbReference>
<keyword evidence="7" id="KW-1133">Transmembrane helix</keyword>
<feature type="domain" description="T-SNARE coiled-coil homology" evidence="9">
    <location>
        <begin position="561"/>
        <end position="606"/>
    </location>
</feature>
<evidence type="ECO:0000256" key="2">
    <source>
        <dbReference type="ARBA" id="ARBA00022519"/>
    </source>
</evidence>
<dbReference type="PANTHER" id="PTHR32089:SF112">
    <property type="entry name" value="LYSOZYME-LIKE PROTEIN-RELATED"/>
    <property type="match status" value="1"/>
</dbReference>
<comment type="subcellular location">
    <subcellularLocation>
        <location evidence="1">Cell inner membrane</location>
        <topology evidence="1">Multi-pass membrane protein</topology>
    </subcellularLocation>
</comment>
<dbReference type="InterPro" id="IPR004089">
    <property type="entry name" value="MCPsignal_dom"/>
</dbReference>
<dbReference type="InterPro" id="IPR032255">
    <property type="entry name" value="HBM"/>
</dbReference>
<feature type="domain" description="HBM" evidence="11">
    <location>
        <begin position="45"/>
        <end position="283"/>
    </location>
</feature>
<keyword evidence="2" id="KW-1003">Cell membrane</keyword>
<keyword evidence="3 5" id="KW-0807">Transducer</keyword>
<feature type="domain" description="HAMP" evidence="10">
    <location>
        <begin position="317"/>
        <end position="369"/>
    </location>
</feature>
<dbReference type="Proteomes" id="UP001157353">
    <property type="component" value="Unassembled WGS sequence"/>
</dbReference>
<comment type="caution">
    <text evidence="12">The sequence shown here is derived from an EMBL/GenBank/DDBJ whole genome shotgun (WGS) entry which is preliminary data.</text>
</comment>
<accession>A0ABQ6E3Q5</accession>
<dbReference type="CDD" id="cd11386">
    <property type="entry name" value="MCP_signal"/>
    <property type="match status" value="1"/>
</dbReference>
<dbReference type="CDD" id="cd06225">
    <property type="entry name" value="HAMP"/>
    <property type="match status" value="1"/>
</dbReference>
<gene>
    <name evidence="12" type="ORF">GCM10007916_29080</name>
</gene>
<dbReference type="SMART" id="SM00304">
    <property type="entry name" value="HAMP"/>
    <property type="match status" value="1"/>
</dbReference>
<dbReference type="Pfam" id="PF00672">
    <property type="entry name" value="HAMP"/>
    <property type="match status" value="1"/>
</dbReference>
<keyword evidence="13" id="KW-1185">Reference proteome</keyword>
<dbReference type="PROSITE" id="PS51753">
    <property type="entry name" value="HBM"/>
    <property type="match status" value="1"/>
</dbReference>
<evidence type="ECO:0000259" key="9">
    <source>
        <dbReference type="PROSITE" id="PS50192"/>
    </source>
</evidence>
<feature type="coiled-coil region" evidence="6">
    <location>
        <begin position="364"/>
        <end position="391"/>
    </location>
</feature>
<feature type="domain" description="Methyl-accepting transducer" evidence="8">
    <location>
        <begin position="374"/>
        <end position="610"/>
    </location>
</feature>
<keyword evidence="7" id="KW-0472">Membrane</keyword>
<evidence type="ECO:0000259" key="11">
    <source>
        <dbReference type="PROSITE" id="PS51753"/>
    </source>
</evidence>
<evidence type="ECO:0000256" key="1">
    <source>
        <dbReference type="ARBA" id="ARBA00004429"/>
    </source>
</evidence>
<dbReference type="SMART" id="SM00283">
    <property type="entry name" value="MA"/>
    <property type="match status" value="1"/>
</dbReference>
<evidence type="ECO:0000256" key="7">
    <source>
        <dbReference type="SAM" id="Phobius"/>
    </source>
</evidence>
<protein>
    <submittedName>
        <fullName evidence="12">Methyl-accepting chemotaxis protein</fullName>
    </submittedName>
</protein>
<evidence type="ECO:0000259" key="8">
    <source>
        <dbReference type="PROSITE" id="PS50111"/>
    </source>
</evidence>
<dbReference type="Pfam" id="PF00015">
    <property type="entry name" value="MCPsignal"/>
    <property type="match status" value="1"/>
</dbReference>
<dbReference type="PROSITE" id="PS50111">
    <property type="entry name" value="CHEMOTAXIS_TRANSDUC_2"/>
    <property type="match status" value="1"/>
</dbReference>
<evidence type="ECO:0000256" key="3">
    <source>
        <dbReference type="ARBA" id="ARBA00023224"/>
    </source>
</evidence>
<keyword evidence="6" id="KW-0175">Coiled coil</keyword>
<evidence type="ECO:0000313" key="12">
    <source>
        <dbReference type="EMBL" id="GLS91838.1"/>
    </source>
</evidence>
<sequence>MFKNLKLGLKIGLGFFIVLILLCIVLGMSVFALQKSQDRSDQYRDLVSDANLADQLQVDMLKVSIDVKNFLITKSNDDLKQYQQSDATMSRVLVEAQSKINDSQRAPLIAKVDASVKDYQQGFTDVVSLMQQRDEINNTALVPLGENMGKVIASIIQRVGDTEAAYYASYVQEKMYVGRLFVIKYLESNSKENFDIAINNMENILGEGVSELEENLEDQDAINLLNEFMTSHQAYIKNMNIINELILEKNKIIDVILNNAEVEIATTIADVNSAILQEQDRLGVELKANTDQSINMILSLSLAAIAIAVVAAYILTTSITKPIYRAVALSNQLSEGNLTIEVGVTSKDETGLLLNSIQKTAHHLRNMIATISSASNELASASEKLALVTDETAKGIIQQETETELVATAMNEMAATVHDVADNAANAAEAATKADKEASSGSKVVEQTIFAINTLNMNVNESSEKLAEVEQEVSNISSILDVIRGIADQTNLLALNAAIEAARAGEYGRGFSVVADEVRSLASRTQDSTQEIQLIIEKLHAGTQSTVVVMDKGREHADQCVAQASDTSVALQSITHAISVINDMNIQIASAAEQQSSVAENINENVINVKQIAQENAAASEQTRSASTEIAKLAEQLKALTVQFQV</sequence>
<reference evidence="13" key="1">
    <citation type="journal article" date="2019" name="Int. J. Syst. Evol. Microbiol.">
        <title>The Global Catalogue of Microorganisms (GCM) 10K type strain sequencing project: providing services to taxonomists for standard genome sequencing and annotation.</title>
        <authorList>
            <consortium name="The Broad Institute Genomics Platform"/>
            <consortium name="The Broad Institute Genome Sequencing Center for Infectious Disease"/>
            <person name="Wu L."/>
            <person name="Ma J."/>
        </authorList>
    </citation>
    <scope>NUCLEOTIDE SEQUENCE [LARGE SCALE GENOMIC DNA]</scope>
    <source>
        <strain evidence="13">NBRC 103166</strain>
    </source>
</reference>
<organism evidence="12 13">
    <name type="scientific">Psychromonas marina</name>
    <dbReference type="NCBI Taxonomy" id="88364"/>
    <lineage>
        <taxon>Bacteria</taxon>
        <taxon>Pseudomonadati</taxon>
        <taxon>Pseudomonadota</taxon>
        <taxon>Gammaproteobacteria</taxon>
        <taxon>Alteromonadales</taxon>
        <taxon>Psychromonadaceae</taxon>
        <taxon>Psychromonas</taxon>
    </lineage>
</organism>
<keyword evidence="7" id="KW-0812">Transmembrane</keyword>
<dbReference type="InterPro" id="IPR000727">
    <property type="entry name" value="T_SNARE_dom"/>
</dbReference>
<dbReference type="PROSITE" id="PS50885">
    <property type="entry name" value="HAMP"/>
    <property type="match status" value="1"/>
</dbReference>
<feature type="transmembrane region" description="Helical" evidence="7">
    <location>
        <begin position="296"/>
        <end position="315"/>
    </location>
</feature>
<evidence type="ECO:0000313" key="13">
    <source>
        <dbReference type="Proteomes" id="UP001157353"/>
    </source>
</evidence>
<dbReference type="PROSITE" id="PS50192">
    <property type="entry name" value="T_SNARE"/>
    <property type="match status" value="1"/>
</dbReference>
<dbReference type="InterPro" id="IPR003660">
    <property type="entry name" value="HAMP_dom"/>
</dbReference>
<evidence type="ECO:0000256" key="5">
    <source>
        <dbReference type="PROSITE-ProRule" id="PRU00284"/>
    </source>
</evidence>
<dbReference type="Gene3D" id="1.10.287.950">
    <property type="entry name" value="Methyl-accepting chemotaxis protein"/>
    <property type="match status" value="1"/>
</dbReference>
<dbReference type="PANTHER" id="PTHR32089">
    <property type="entry name" value="METHYL-ACCEPTING CHEMOTAXIS PROTEIN MCPB"/>
    <property type="match status" value="1"/>
</dbReference>
<evidence type="ECO:0000256" key="6">
    <source>
        <dbReference type="SAM" id="Coils"/>
    </source>
</evidence>
<dbReference type="RefSeq" id="WP_284204934.1">
    <property type="nucleotide sequence ID" value="NZ_BSPQ01000016.1"/>
</dbReference>
<proteinExistence type="inferred from homology"/>
<evidence type="ECO:0000259" key="10">
    <source>
        <dbReference type="PROSITE" id="PS50885"/>
    </source>
</evidence>
<dbReference type="SMART" id="SM01358">
    <property type="entry name" value="HBM"/>
    <property type="match status" value="1"/>
</dbReference>
<name>A0ABQ6E3Q5_9GAMM</name>